<evidence type="ECO:0000313" key="12">
    <source>
        <dbReference type="Proteomes" id="UP001139319"/>
    </source>
</evidence>
<dbReference type="RefSeq" id="WP_253966466.1">
    <property type="nucleotide sequence ID" value="NZ_JAMFTH010000001.1"/>
</dbReference>
<dbReference type="InterPro" id="IPR004564">
    <property type="entry name" value="OM_lipoprot_carrier_LolA-like"/>
</dbReference>
<keyword evidence="7 10" id="KW-0574">Periplasm</keyword>
<gene>
    <name evidence="10 11" type="primary">lolA</name>
    <name evidence="11" type="ORF">M6D89_02560</name>
</gene>
<feature type="chain" id="PRO_5041027892" description="Outer-membrane lipoprotein carrier protein" evidence="10">
    <location>
        <begin position="22"/>
        <end position="205"/>
    </location>
</feature>
<reference evidence="11" key="2">
    <citation type="submission" date="2023-01" db="EMBL/GenBank/DDBJ databases">
        <title>Gilvimarinus xylanilyticus HB14 isolated from Caulerpa lentillifera aquaculture base in Hainan, China.</title>
        <authorList>
            <person name="Zhang Y.-J."/>
        </authorList>
    </citation>
    <scope>NUCLEOTIDE SEQUENCE</scope>
    <source>
        <strain evidence="11">HB14</strain>
    </source>
</reference>
<sequence precursor="true">MKTWLTSAALALGVLSAAVWGESTQAVDKLSEKLSDLTSLEGTFTQSLRDESDSELERSSGTFVVQKPGRFYWRTTDPYPQTLVSNGETVWLYDPDLMQVTVRQMSDDMQRTPALLLSDSAARIADAYHVNQPEDNRFVLTPKESDPLFESLTLVFAAQRVAQIQLLDSLGQTTVFTFSATKINKPVSEDLFEFDIPDDVDILIE</sequence>
<dbReference type="Pfam" id="PF03548">
    <property type="entry name" value="LolA"/>
    <property type="match status" value="1"/>
</dbReference>
<keyword evidence="5 10" id="KW-0813">Transport</keyword>
<organism evidence="11 12">
    <name type="scientific">Gilvimarinus xylanilyticus</name>
    <dbReference type="NCBI Taxonomy" id="2944139"/>
    <lineage>
        <taxon>Bacteria</taxon>
        <taxon>Pseudomonadati</taxon>
        <taxon>Pseudomonadota</taxon>
        <taxon>Gammaproteobacteria</taxon>
        <taxon>Cellvibrionales</taxon>
        <taxon>Cellvibrionaceae</taxon>
        <taxon>Gilvimarinus</taxon>
    </lineage>
</organism>
<dbReference type="HAMAP" id="MF_00240">
    <property type="entry name" value="LolA"/>
    <property type="match status" value="1"/>
</dbReference>
<evidence type="ECO:0000256" key="8">
    <source>
        <dbReference type="ARBA" id="ARBA00022927"/>
    </source>
</evidence>
<dbReference type="CDD" id="cd16325">
    <property type="entry name" value="LolA"/>
    <property type="match status" value="1"/>
</dbReference>
<keyword evidence="9 10" id="KW-0143">Chaperone</keyword>
<dbReference type="GO" id="GO:0030288">
    <property type="term" value="C:outer membrane-bounded periplasmic space"/>
    <property type="evidence" value="ECO:0007669"/>
    <property type="project" value="TreeGrafter"/>
</dbReference>
<name>A0A9X2I290_9GAMM</name>
<dbReference type="SUPFAM" id="SSF89392">
    <property type="entry name" value="Prokaryotic lipoproteins and lipoprotein localization factors"/>
    <property type="match status" value="1"/>
</dbReference>
<evidence type="ECO:0000256" key="2">
    <source>
        <dbReference type="ARBA" id="ARBA00007615"/>
    </source>
</evidence>
<keyword evidence="12" id="KW-1185">Reference proteome</keyword>
<evidence type="ECO:0000256" key="7">
    <source>
        <dbReference type="ARBA" id="ARBA00022764"/>
    </source>
</evidence>
<comment type="caution">
    <text evidence="11">The sequence shown here is derived from an EMBL/GenBank/DDBJ whole genome shotgun (WGS) entry which is preliminary data.</text>
</comment>
<dbReference type="PANTHER" id="PTHR35869">
    <property type="entry name" value="OUTER-MEMBRANE LIPOPROTEIN CARRIER PROTEIN"/>
    <property type="match status" value="1"/>
</dbReference>
<feature type="signal peptide" evidence="10">
    <location>
        <begin position="1"/>
        <end position="21"/>
    </location>
</feature>
<evidence type="ECO:0000256" key="10">
    <source>
        <dbReference type="HAMAP-Rule" id="MF_00240"/>
    </source>
</evidence>
<accession>A0A9X2I290</accession>
<evidence type="ECO:0000256" key="6">
    <source>
        <dbReference type="ARBA" id="ARBA00022729"/>
    </source>
</evidence>
<keyword evidence="6 10" id="KW-0732">Signal</keyword>
<dbReference type="Gene3D" id="2.50.20.10">
    <property type="entry name" value="Lipoprotein localisation LolA/LolB/LppX"/>
    <property type="match status" value="1"/>
</dbReference>
<reference evidence="11" key="1">
    <citation type="submission" date="2022-05" db="EMBL/GenBank/DDBJ databases">
        <authorList>
            <person name="Sun H.-N."/>
        </authorList>
    </citation>
    <scope>NUCLEOTIDE SEQUENCE</scope>
    <source>
        <strain evidence="11">HB14</strain>
    </source>
</reference>
<evidence type="ECO:0000256" key="9">
    <source>
        <dbReference type="ARBA" id="ARBA00023186"/>
    </source>
</evidence>
<dbReference type="GO" id="GO:0042953">
    <property type="term" value="P:lipoprotein transport"/>
    <property type="evidence" value="ECO:0007669"/>
    <property type="project" value="InterPro"/>
</dbReference>
<dbReference type="GO" id="GO:0044874">
    <property type="term" value="P:lipoprotein localization to outer membrane"/>
    <property type="evidence" value="ECO:0007669"/>
    <property type="project" value="UniProtKB-UniRule"/>
</dbReference>
<comment type="subcellular location">
    <subcellularLocation>
        <location evidence="1 10">Periplasm</location>
    </subcellularLocation>
</comment>
<proteinExistence type="inferred from homology"/>
<evidence type="ECO:0000256" key="4">
    <source>
        <dbReference type="ARBA" id="ARBA00014035"/>
    </source>
</evidence>
<dbReference type="Proteomes" id="UP001139319">
    <property type="component" value="Unassembled WGS sequence"/>
</dbReference>
<evidence type="ECO:0000256" key="1">
    <source>
        <dbReference type="ARBA" id="ARBA00004418"/>
    </source>
</evidence>
<dbReference type="EMBL" id="JAMFTH010000001">
    <property type="protein sequence ID" value="MCP8898177.1"/>
    <property type="molecule type" value="Genomic_DNA"/>
</dbReference>
<evidence type="ECO:0000256" key="5">
    <source>
        <dbReference type="ARBA" id="ARBA00022448"/>
    </source>
</evidence>
<comment type="function">
    <text evidence="10">Participates in the translocation of lipoproteins from the inner membrane to the outer membrane. Only forms a complex with a lipoprotein if the residue after the N-terminal Cys is not an aspartate (The Asp acts as a targeting signal to indicate that the lipoprotein should stay in the inner membrane).</text>
</comment>
<dbReference type="NCBIfam" id="TIGR00547">
    <property type="entry name" value="lolA"/>
    <property type="match status" value="1"/>
</dbReference>
<dbReference type="PANTHER" id="PTHR35869:SF1">
    <property type="entry name" value="OUTER-MEMBRANE LIPOPROTEIN CARRIER PROTEIN"/>
    <property type="match status" value="1"/>
</dbReference>
<dbReference type="InterPro" id="IPR029046">
    <property type="entry name" value="LolA/LolB/LppX"/>
</dbReference>
<dbReference type="AlphaFoldDB" id="A0A9X2I290"/>
<keyword evidence="8 10" id="KW-0653">Protein transport</keyword>
<comment type="similarity">
    <text evidence="2 10">Belongs to the LolA family.</text>
</comment>
<evidence type="ECO:0000256" key="3">
    <source>
        <dbReference type="ARBA" id="ARBA00011245"/>
    </source>
</evidence>
<dbReference type="InterPro" id="IPR018323">
    <property type="entry name" value="OM_lipoprot_carrier_LolA_Pbac"/>
</dbReference>
<protein>
    <recommendedName>
        <fullName evidence="4 10">Outer-membrane lipoprotein carrier protein</fullName>
    </recommendedName>
</protein>
<evidence type="ECO:0000313" key="11">
    <source>
        <dbReference type="EMBL" id="MCP8898177.1"/>
    </source>
</evidence>
<keyword evidence="11" id="KW-0449">Lipoprotein</keyword>
<comment type="subunit">
    <text evidence="3 10">Monomer.</text>
</comment>